<dbReference type="Gene3D" id="3.30.470.30">
    <property type="entry name" value="DNA ligase/mRNA capping enzyme"/>
    <property type="match status" value="1"/>
</dbReference>
<dbReference type="AlphaFoldDB" id="A0A549T1S0"/>
<dbReference type="InterPro" id="IPR016059">
    <property type="entry name" value="DNA_ligase_ATP-dep_CS"/>
</dbReference>
<dbReference type="Gene3D" id="2.40.50.140">
    <property type="entry name" value="Nucleic acid-binding proteins"/>
    <property type="match status" value="1"/>
</dbReference>
<reference evidence="15 16" key="1">
    <citation type="submission" date="2019-07" db="EMBL/GenBank/DDBJ databases">
        <title>Ln-dependent methylotrophs.</title>
        <authorList>
            <person name="Tani A."/>
        </authorList>
    </citation>
    <scope>NUCLEOTIDE SEQUENCE [LARGE SCALE GENOMIC DNA]</scope>
    <source>
        <strain evidence="15 16">SM12</strain>
    </source>
</reference>
<evidence type="ECO:0000256" key="5">
    <source>
        <dbReference type="ARBA" id="ARBA00022723"/>
    </source>
</evidence>
<dbReference type="GO" id="GO:0003677">
    <property type="term" value="F:DNA binding"/>
    <property type="evidence" value="ECO:0007669"/>
    <property type="project" value="InterPro"/>
</dbReference>
<feature type="domain" description="ATP-dependent DNA ligase family profile" evidence="14">
    <location>
        <begin position="311"/>
        <end position="441"/>
    </location>
</feature>
<keyword evidence="16" id="KW-1185">Reference proteome</keyword>
<evidence type="ECO:0000256" key="6">
    <source>
        <dbReference type="ARBA" id="ARBA00022741"/>
    </source>
</evidence>
<keyword evidence="9" id="KW-0460">Magnesium</keyword>
<proteinExistence type="predicted"/>
<protein>
    <recommendedName>
        <fullName evidence="1">DNA ligase (ATP)</fullName>
        <ecNumber evidence="1">6.5.1.1</ecNumber>
    </recommendedName>
</protein>
<evidence type="ECO:0000256" key="10">
    <source>
        <dbReference type="ARBA" id="ARBA00023172"/>
    </source>
</evidence>
<evidence type="ECO:0000256" key="13">
    <source>
        <dbReference type="ARBA" id="ARBA00034003"/>
    </source>
</evidence>
<dbReference type="PROSITE" id="PS50160">
    <property type="entry name" value="DNA_LIGASE_A3"/>
    <property type="match status" value="1"/>
</dbReference>
<dbReference type="GO" id="GO:0006281">
    <property type="term" value="P:DNA repair"/>
    <property type="evidence" value="ECO:0007669"/>
    <property type="project" value="UniProtKB-KW"/>
</dbReference>
<evidence type="ECO:0000256" key="12">
    <source>
        <dbReference type="ARBA" id="ARBA00023306"/>
    </source>
</evidence>
<keyword evidence="7" id="KW-0227">DNA damage</keyword>
<dbReference type="PROSITE" id="PS00697">
    <property type="entry name" value="DNA_LIGASE_A1"/>
    <property type="match status" value="1"/>
</dbReference>
<keyword evidence="8" id="KW-0067">ATP-binding</keyword>
<dbReference type="EMBL" id="VJMG01000062">
    <property type="protein sequence ID" value="TRL35781.1"/>
    <property type="molecule type" value="Genomic_DNA"/>
</dbReference>
<dbReference type="FunFam" id="2.40.50.140:FF:000228">
    <property type="entry name" value="ATP-dependent DNA ligase"/>
    <property type="match status" value="1"/>
</dbReference>
<keyword evidence="10" id="KW-0233">DNA recombination</keyword>
<dbReference type="GO" id="GO:0006310">
    <property type="term" value="P:DNA recombination"/>
    <property type="evidence" value="ECO:0007669"/>
    <property type="project" value="UniProtKB-KW"/>
</dbReference>
<evidence type="ECO:0000313" key="15">
    <source>
        <dbReference type="EMBL" id="TRL35781.1"/>
    </source>
</evidence>
<comment type="caution">
    <text evidence="15">The sequence shown here is derived from an EMBL/GenBank/DDBJ whole genome shotgun (WGS) entry which is preliminary data.</text>
</comment>
<dbReference type="InterPro" id="IPR012309">
    <property type="entry name" value="DNA_ligase_ATP-dep_C"/>
</dbReference>
<comment type="catalytic activity">
    <reaction evidence="13">
        <text>ATP + (deoxyribonucleotide)n-3'-hydroxyl + 5'-phospho-(deoxyribonucleotide)m = (deoxyribonucleotide)n+m + AMP + diphosphate.</text>
        <dbReference type="EC" id="6.5.1.1"/>
    </reaction>
</comment>
<evidence type="ECO:0000256" key="3">
    <source>
        <dbReference type="ARBA" id="ARBA00022618"/>
    </source>
</evidence>
<dbReference type="GO" id="GO:0006260">
    <property type="term" value="P:DNA replication"/>
    <property type="evidence" value="ECO:0007669"/>
    <property type="project" value="UniProtKB-KW"/>
</dbReference>
<evidence type="ECO:0000256" key="8">
    <source>
        <dbReference type="ARBA" id="ARBA00022840"/>
    </source>
</evidence>
<dbReference type="InterPro" id="IPR026333">
    <property type="entry name" value="ATP_dep_DNA_lig_pp_1105_fam"/>
</dbReference>
<dbReference type="InterPro" id="IPR012340">
    <property type="entry name" value="NA-bd_OB-fold"/>
</dbReference>
<evidence type="ECO:0000256" key="2">
    <source>
        <dbReference type="ARBA" id="ARBA00022598"/>
    </source>
</evidence>
<dbReference type="PANTHER" id="PTHR45674:SF13">
    <property type="entry name" value="DNA LIGASE-RELATED"/>
    <property type="match status" value="1"/>
</dbReference>
<dbReference type="InterPro" id="IPR050191">
    <property type="entry name" value="ATP-dep_DNA_ligase"/>
</dbReference>
<keyword evidence="12" id="KW-0131">Cell cycle</keyword>
<dbReference type="SUPFAM" id="SSF56091">
    <property type="entry name" value="DNA ligase/mRNA capping enzyme, catalytic domain"/>
    <property type="match status" value="1"/>
</dbReference>
<dbReference type="PANTHER" id="PTHR45674">
    <property type="entry name" value="DNA LIGASE 1/3 FAMILY MEMBER"/>
    <property type="match status" value="1"/>
</dbReference>
<dbReference type="GO" id="GO:0003910">
    <property type="term" value="F:DNA ligase (ATP) activity"/>
    <property type="evidence" value="ECO:0007669"/>
    <property type="project" value="UniProtKB-EC"/>
</dbReference>
<dbReference type="RefSeq" id="WP_143126871.1">
    <property type="nucleotide sequence ID" value="NZ_VJMG01000062.1"/>
</dbReference>
<dbReference type="InterPro" id="IPR036599">
    <property type="entry name" value="DNA_ligase_N_sf"/>
</dbReference>
<dbReference type="GO" id="GO:0051301">
    <property type="term" value="P:cell division"/>
    <property type="evidence" value="ECO:0007669"/>
    <property type="project" value="UniProtKB-KW"/>
</dbReference>
<dbReference type="Proteomes" id="UP000316801">
    <property type="component" value="Unassembled WGS sequence"/>
</dbReference>
<dbReference type="NCBIfam" id="NF006701">
    <property type="entry name" value="PRK09247.1"/>
    <property type="match status" value="1"/>
</dbReference>
<evidence type="ECO:0000256" key="7">
    <source>
        <dbReference type="ARBA" id="ARBA00022763"/>
    </source>
</evidence>
<dbReference type="Gene3D" id="1.10.3260.10">
    <property type="entry name" value="DNA ligase, ATP-dependent, N-terminal domain"/>
    <property type="match status" value="1"/>
</dbReference>
<dbReference type="CDD" id="cd07897">
    <property type="entry name" value="Adenylation_DNA_ligase_Bac1"/>
    <property type="match status" value="1"/>
</dbReference>
<name>A0A549T1S0_9HYPH</name>
<dbReference type="GO" id="GO:0046872">
    <property type="term" value="F:metal ion binding"/>
    <property type="evidence" value="ECO:0007669"/>
    <property type="project" value="UniProtKB-KW"/>
</dbReference>
<dbReference type="Pfam" id="PF04679">
    <property type="entry name" value="DNA_ligase_A_C"/>
    <property type="match status" value="1"/>
</dbReference>
<organism evidence="15 16">
    <name type="scientific">Rhizobium straminoryzae</name>
    <dbReference type="NCBI Taxonomy" id="1387186"/>
    <lineage>
        <taxon>Bacteria</taxon>
        <taxon>Pseudomonadati</taxon>
        <taxon>Pseudomonadota</taxon>
        <taxon>Alphaproteobacteria</taxon>
        <taxon>Hyphomicrobiales</taxon>
        <taxon>Rhizobiaceae</taxon>
        <taxon>Rhizobium/Agrobacterium group</taxon>
        <taxon>Rhizobium</taxon>
    </lineage>
</organism>
<evidence type="ECO:0000256" key="9">
    <source>
        <dbReference type="ARBA" id="ARBA00022842"/>
    </source>
</evidence>
<dbReference type="SUPFAM" id="SSF50249">
    <property type="entry name" value="Nucleic acid-binding proteins"/>
    <property type="match status" value="1"/>
</dbReference>
<keyword evidence="2 15" id="KW-0436">Ligase</keyword>
<keyword evidence="4" id="KW-0235">DNA replication</keyword>
<evidence type="ECO:0000313" key="16">
    <source>
        <dbReference type="Proteomes" id="UP000316801"/>
    </source>
</evidence>
<sequence>MKAFATLLDRLVLTPSRNGKLTLLVDYFRTTPDPDRGYGLAALAGTLDLKGIKPALLKELALERLDPVLFQYSYDYVGDLAETIALIWDGGAKERVAAESQPRLGEVVTRMNSLGRTEVRAAVRELLDHLDHSSRFAFLKLATGGLRIGVSARLAKQALSEMSGPAGEGRDVTEIETLWHGLAPPYQPLFAWLEGRAEKPVLATPAIFHSVMLANPVEAGDLDRLDPRDYAAEWKWDGIRVQISSFGATRKLYSRSGDDISGAFPDVIDAIGFEGVIDGELLVGGTARSNSATRSFSDLQQRLNRKTVNARLVQDYPAFVRAYDLLFEGDDDRRARTYLERRARLEDLIDRAPHDRFDLSPLVPFADWQELDALRLSPPDPVIEGVMIKRRDSAYQAGRLKGPWFKWKREPFNVDAVMMYAQRGHGKRSSYYSDFTFGVWAEGPDGEMLVPVGKAYFGFTDAELETLDKFVRDNTVERFGPVRAVRAEPGFGFVLEVAFEGINRSTRHKSGVAMRFPRIARLRPDKLPRDADRLSTLIALIDQRIDQRAGEAGEGPA</sequence>
<keyword evidence="5" id="KW-0479">Metal-binding</keyword>
<evidence type="ECO:0000256" key="4">
    <source>
        <dbReference type="ARBA" id="ARBA00022705"/>
    </source>
</evidence>
<dbReference type="InterPro" id="IPR012310">
    <property type="entry name" value="DNA_ligase_ATP-dep_cent"/>
</dbReference>
<accession>A0A549T1S0</accession>
<keyword evidence="6" id="KW-0547">Nucleotide-binding</keyword>
<dbReference type="CDD" id="cd07972">
    <property type="entry name" value="OBF_DNA_ligase_Arch_LigB"/>
    <property type="match status" value="1"/>
</dbReference>
<evidence type="ECO:0000259" key="14">
    <source>
        <dbReference type="PROSITE" id="PS50160"/>
    </source>
</evidence>
<dbReference type="EC" id="6.5.1.1" evidence="1"/>
<dbReference type="Pfam" id="PF01068">
    <property type="entry name" value="DNA_ligase_A_M"/>
    <property type="match status" value="1"/>
</dbReference>
<dbReference type="GO" id="GO:0005524">
    <property type="term" value="F:ATP binding"/>
    <property type="evidence" value="ECO:0007669"/>
    <property type="project" value="UniProtKB-KW"/>
</dbReference>
<gene>
    <name evidence="15" type="ORF">FNA46_19445</name>
</gene>
<dbReference type="NCBIfam" id="TIGR04120">
    <property type="entry name" value="DNA_lig_bact"/>
    <property type="match status" value="1"/>
</dbReference>
<evidence type="ECO:0000256" key="11">
    <source>
        <dbReference type="ARBA" id="ARBA00023204"/>
    </source>
</evidence>
<keyword evidence="11" id="KW-0234">DNA repair</keyword>
<evidence type="ECO:0000256" key="1">
    <source>
        <dbReference type="ARBA" id="ARBA00012727"/>
    </source>
</evidence>
<keyword evidence="3" id="KW-0132">Cell division</keyword>